<dbReference type="EMBL" id="FNHZ01000002">
    <property type="protein sequence ID" value="SDM79318.1"/>
    <property type="molecule type" value="Genomic_DNA"/>
</dbReference>
<evidence type="ECO:0000256" key="1">
    <source>
        <dbReference type="ARBA" id="ARBA00007596"/>
    </source>
</evidence>
<dbReference type="Pfam" id="PF00471">
    <property type="entry name" value="Ribosomal_L33"/>
    <property type="match status" value="1"/>
</dbReference>
<dbReference type="NCBIfam" id="NF001764">
    <property type="entry name" value="PRK00504.1"/>
    <property type="match status" value="1"/>
</dbReference>
<reference evidence="7" key="1">
    <citation type="submission" date="2016-10" db="EMBL/GenBank/DDBJ databases">
        <authorList>
            <person name="Varghese N."/>
            <person name="Submissions S."/>
        </authorList>
    </citation>
    <scope>NUCLEOTIDE SEQUENCE [LARGE SCALE GENOMIC DNA]</scope>
    <source>
        <strain evidence="7">M83</strain>
    </source>
</reference>
<keyword evidence="7" id="KW-1185">Reference proteome</keyword>
<proteinExistence type="inferred from homology"/>
<evidence type="ECO:0000256" key="2">
    <source>
        <dbReference type="ARBA" id="ARBA00022980"/>
    </source>
</evidence>
<dbReference type="NCBIfam" id="NF001860">
    <property type="entry name" value="PRK00595.1"/>
    <property type="match status" value="1"/>
</dbReference>
<dbReference type="GO" id="GO:0003735">
    <property type="term" value="F:structural constituent of ribosome"/>
    <property type="evidence" value="ECO:0007669"/>
    <property type="project" value="InterPro"/>
</dbReference>
<accession>A0A1G9W456</accession>
<sequence>MASQRIKITLACTECGDRNYTTTKNKRLHPERMEVRKYCPRLKKYTIHKETK</sequence>
<evidence type="ECO:0000313" key="7">
    <source>
        <dbReference type="Proteomes" id="UP000187651"/>
    </source>
</evidence>
<organism evidence="6 7">
    <name type="scientific">Lachnospira pectinoschiza</name>
    <dbReference type="NCBI Taxonomy" id="28052"/>
    <lineage>
        <taxon>Bacteria</taxon>
        <taxon>Bacillati</taxon>
        <taxon>Bacillota</taxon>
        <taxon>Clostridia</taxon>
        <taxon>Lachnospirales</taxon>
        <taxon>Lachnospiraceae</taxon>
        <taxon>Lachnospira</taxon>
    </lineage>
</organism>
<evidence type="ECO:0000313" key="6">
    <source>
        <dbReference type="EMBL" id="SDM79318.1"/>
    </source>
</evidence>
<dbReference type="SUPFAM" id="SSF57829">
    <property type="entry name" value="Zn-binding ribosomal proteins"/>
    <property type="match status" value="1"/>
</dbReference>
<dbReference type="GO" id="GO:0006412">
    <property type="term" value="P:translation"/>
    <property type="evidence" value="ECO:0007669"/>
    <property type="project" value="UniProtKB-UniRule"/>
</dbReference>
<keyword evidence="3 5" id="KW-0687">Ribonucleoprotein</keyword>
<dbReference type="Gene3D" id="2.20.28.120">
    <property type="entry name" value="Ribosomal protein L33"/>
    <property type="match status" value="1"/>
</dbReference>
<protein>
    <recommendedName>
        <fullName evidence="4 5">Large ribosomal subunit protein bL33</fullName>
    </recommendedName>
</protein>
<dbReference type="InterPro" id="IPR011332">
    <property type="entry name" value="Ribosomal_zn-bd"/>
</dbReference>
<dbReference type="InterPro" id="IPR038584">
    <property type="entry name" value="Ribosomal_bL33_sf"/>
</dbReference>
<dbReference type="AlphaFoldDB" id="A0A1G9W456"/>
<keyword evidence="2 5" id="KW-0689">Ribosomal protein</keyword>
<gene>
    <name evidence="5" type="primary">rpmG</name>
    <name evidence="6" type="ORF">SAMN05216544_1183</name>
</gene>
<dbReference type="Proteomes" id="UP000187651">
    <property type="component" value="Unassembled WGS sequence"/>
</dbReference>
<dbReference type="GO" id="GO:1990904">
    <property type="term" value="C:ribonucleoprotein complex"/>
    <property type="evidence" value="ECO:0007669"/>
    <property type="project" value="UniProtKB-KW"/>
</dbReference>
<name>A0A1G9W456_9FIRM</name>
<evidence type="ECO:0000256" key="5">
    <source>
        <dbReference type="HAMAP-Rule" id="MF_00294"/>
    </source>
</evidence>
<dbReference type="PROSITE" id="PS00582">
    <property type="entry name" value="RIBOSOMAL_L33"/>
    <property type="match status" value="1"/>
</dbReference>
<dbReference type="RefSeq" id="WP_074521351.1">
    <property type="nucleotide sequence ID" value="NZ_FNHZ01000002.1"/>
</dbReference>
<dbReference type="PANTHER" id="PTHR43168:SF2">
    <property type="entry name" value="LARGE RIBOSOMAL SUBUNIT PROTEIN BL33C"/>
    <property type="match status" value="1"/>
</dbReference>
<evidence type="ECO:0000256" key="4">
    <source>
        <dbReference type="ARBA" id="ARBA00035176"/>
    </source>
</evidence>
<dbReference type="GO" id="GO:0005840">
    <property type="term" value="C:ribosome"/>
    <property type="evidence" value="ECO:0007669"/>
    <property type="project" value="UniProtKB-KW"/>
</dbReference>
<dbReference type="HAMAP" id="MF_00294">
    <property type="entry name" value="Ribosomal_bL33"/>
    <property type="match status" value="1"/>
</dbReference>
<dbReference type="PANTHER" id="PTHR43168">
    <property type="entry name" value="50S RIBOSOMAL PROTEIN L33, CHLOROPLASTIC"/>
    <property type="match status" value="1"/>
</dbReference>
<evidence type="ECO:0000256" key="3">
    <source>
        <dbReference type="ARBA" id="ARBA00023274"/>
    </source>
</evidence>
<dbReference type="GO" id="GO:0005737">
    <property type="term" value="C:cytoplasm"/>
    <property type="evidence" value="ECO:0007669"/>
    <property type="project" value="UniProtKB-ARBA"/>
</dbReference>
<dbReference type="OrthoDB" id="9801333at2"/>
<comment type="similarity">
    <text evidence="1 5">Belongs to the bacterial ribosomal protein bL33 family.</text>
</comment>
<dbReference type="NCBIfam" id="TIGR01023">
    <property type="entry name" value="rpmG_bact"/>
    <property type="match status" value="1"/>
</dbReference>
<dbReference type="InterPro" id="IPR018264">
    <property type="entry name" value="Ribosomal_bL33_CS"/>
</dbReference>
<dbReference type="InterPro" id="IPR001705">
    <property type="entry name" value="Ribosomal_bL33"/>
</dbReference>